<dbReference type="Proteomes" id="UP001151760">
    <property type="component" value="Unassembled WGS sequence"/>
</dbReference>
<proteinExistence type="predicted"/>
<keyword evidence="2" id="KW-1185">Reference proteome</keyword>
<reference evidence="1" key="1">
    <citation type="journal article" date="2022" name="Int. J. Mol. Sci.">
        <title>Draft Genome of Tanacetum Coccineum: Genomic Comparison of Closely Related Tanacetum-Family Plants.</title>
        <authorList>
            <person name="Yamashiro T."/>
            <person name="Shiraishi A."/>
            <person name="Nakayama K."/>
            <person name="Satake H."/>
        </authorList>
    </citation>
    <scope>NUCLEOTIDE SEQUENCE</scope>
</reference>
<dbReference type="EMBL" id="BQNB010018052">
    <property type="protein sequence ID" value="GJT70169.1"/>
    <property type="molecule type" value="Genomic_DNA"/>
</dbReference>
<comment type="caution">
    <text evidence="1">The sequence shown here is derived from an EMBL/GenBank/DDBJ whole genome shotgun (WGS) entry which is preliminary data.</text>
</comment>
<name>A0ABQ5G412_9ASTR</name>
<organism evidence="1 2">
    <name type="scientific">Tanacetum coccineum</name>
    <dbReference type="NCBI Taxonomy" id="301880"/>
    <lineage>
        <taxon>Eukaryota</taxon>
        <taxon>Viridiplantae</taxon>
        <taxon>Streptophyta</taxon>
        <taxon>Embryophyta</taxon>
        <taxon>Tracheophyta</taxon>
        <taxon>Spermatophyta</taxon>
        <taxon>Magnoliopsida</taxon>
        <taxon>eudicotyledons</taxon>
        <taxon>Gunneridae</taxon>
        <taxon>Pentapetalae</taxon>
        <taxon>asterids</taxon>
        <taxon>campanulids</taxon>
        <taxon>Asterales</taxon>
        <taxon>Asteraceae</taxon>
        <taxon>Asteroideae</taxon>
        <taxon>Anthemideae</taxon>
        <taxon>Anthemidinae</taxon>
        <taxon>Tanacetum</taxon>
    </lineage>
</organism>
<evidence type="ECO:0000313" key="1">
    <source>
        <dbReference type="EMBL" id="GJT70169.1"/>
    </source>
</evidence>
<reference evidence="1" key="2">
    <citation type="submission" date="2022-01" db="EMBL/GenBank/DDBJ databases">
        <authorList>
            <person name="Yamashiro T."/>
            <person name="Shiraishi A."/>
            <person name="Satake H."/>
            <person name="Nakayama K."/>
        </authorList>
    </citation>
    <scope>NUCLEOTIDE SEQUENCE</scope>
</reference>
<gene>
    <name evidence="1" type="ORF">Tco_1029455</name>
</gene>
<sequence length="141" mass="15995">MNVFMRVGFGCAIKSVSFDESQVVTFNRKLVSGYRNSDCGTGSWSDNMVGIPHGFIVHWIVISKNIKKVTEVIDVENRRIDNSRVLRWIISLIKWNSSVSSTKYLIQRVIPVSDDRDGPHVACFQSSIHSLVGSHDHRFMV</sequence>
<protein>
    <submittedName>
        <fullName evidence="1">Uncharacterized protein</fullName>
    </submittedName>
</protein>
<evidence type="ECO:0000313" key="2">
    <source>
        <dbReference type="Proteomes" id="UP001151760"/>
    </source>
</evidence>
<accession>A0ABQ5G412</accession>